<organism evidence="3 4">
    <name type="scientific">Candidatus Portnoybacteria bacterium RIFCSPHIGHO2_12_FULL_38_9</name>
    <dbReference type="NCBI Taxonomy" id="1801997"/>
    <lineage>
        <taxon>Bacteria</taxon>
        <taxon>Candidatus Portnoyibacteriota</taxon>
    </lineage>
</organism>
<dbReference type="EMBL" id="MHNB01000013">
    <property type="protein sequence ID" value="OGZ37288.1"/>
    <property type="molecule type" value="Genomic_DNA"/>
</dbReference>
<dbReference type="AlphaFoldDB" id="A0A1G2FI84"/>
<proteinExistence type="inferred from homology"/>
<dbReference type="Proteomes" id="UP000177061">
    <property type="component" value="Unassembled WGS sequence"/>
</dbReference>
<protein>
    <recommendedName>
        <fullName evidence="5">Antitoxin</fullName>
    </recommendedName>
</protein>
<feature type="region of interest" description="Disordered" evidence="2">
    <location>
        <begin position="59"/>
        <end position="85"/>
    </location>
</feature>
<feature type="compositionally biased region" description="Basic and acidic residues" evidence="2">
    <location>
        <begin position="72"/>
        <end position="85"/>
    </location>
</feature>
<evidence type="ECO:0000313" key="3">
    <source>
        <dbReference type="EMBL" id="OGZ37288.1"/>
    </source>
</evidence>
<evidence type="ECO:0008006" key="5">
    <source>
        <dbReference type="Google" id="ProtNLM"/>
    </source>
</evidence>
<dbReference type="InterPro" id="IPR036165">
    <property type="entry name" value="YefM-like_sf"/>
</dbReference>
<dbReference type="SUPFAM" id="SSF143120">
    <property type="entry name" value="YefM-like"/>
    <property type="match status" value="1"/>
</dbReference>
<gene>
    <name evidence="3" type="ORF">A3J64_01505</name>
</gene>
<reference evidence="3 4" key="1">
    <citation type="journal article" date="2016" name="Nat. Commun.">
        <title>Thousands of microbial genomes shed light on interconnected biogeochemical processes in an aquifer system.</title>
        <authorList>
            <person name="Anantharaman K."/>
            <person name="Brown C.T."/>
            <person name="Hug L.A."/>
            <person name="Sharon I."/>
            <person name="Castelle C.J."/>
            <person name="Probst A.J."/>
            <person name="Thomas B.C."/>
            <person name="Singh A."/>
            <person name="Wilkins M.J."/>
            <person name="Karaoz U."/>
            <person name="Brodie E.L."/>
            <person name="Williams K.H."/>
            <person name="Hubbard S.S."/>
            <person name="Banfield J.F."/>
        </authorList>
    </citation>
    <scope>NUCLEOTIDE SEQUENCE [LARGE SCALE GENOMIC DNA]</scope>
</reference>
<comment type="similarity">
    <text evidence="1">Belongs to the phD/YefM antitoxin family.</text>
</comment>
<name>A0A1G2FI84_9BACT</name>
<comment type="caution">
    <text evidence="3">The sequence shown here is derived from an EMBL/GenBank/DDBJ whole genome shotgun (WGS) entry which is preliminary data.</text>
</comment>
<evidence type="ECO:0000256" key="1">
    <source>
        <dbReference type="ARBA" id="ARBA00009981"/>
    </source>
</evidence>
<sequence length="85" mass="9648">MWKTIKNLLSKGGGKCIIVENEKPVFVVMSFGEYENLLEKGGEPSESAEIEKVNRDISEWQSGGEDNNLEEINPKEEFKVEDLPF</sequence>
<accession>A0A1G2FI84</accession>
<evidence type="ECO:0000313" key="4">
    <source>
        <dbReference type="Proteomes" id="UP000177061"/>
    </source>
</evidence>
<evidence type="ECO:0000256" key="2">
    <source>
        <dbReference type="SAM" id="MobiDB-lite"/>
    </source>
</evidence>
<dbReference type="STRING" id="1801997.A3J64_01505"/>